<comment type="caution">
    <text evidence="2">The sequence shown here is derived from an EMBL/GenBank/DDBJ whole genome shotgun (WGS) entry which is preliminary data.</text>
</comment>
<dbReference type="EMBL" id="NWTK01000017">
    <property type="protein sequence ID" value="PKR50470.1"/>
    <property type="molecule type" value="Genomic_DNA"/>
</dbReference>
<sequence>MTSAKDDKRQATEQLLKPSEYMRLHRPEQFSDTETTIEPYLDKGYFEYHLETLTSRGEEKVFEHFVRKLCEVLICPNLIPQTGPTGGGDSKVDTENIPVSSDISERWFYGEDSASERWGFAFSAKKEWQPKCKSDVQKIADTQRGYKCVFFVSNQFVPDRKRAELEDELTKEHGFSVRILDRSWLVEAVFDKGNEDLAIETLQLSIAMQPKKKVGIGDQQKRAELEALEKQIQTVRVDDEIDFELMDDCLKVAILSRELEEPREFTDGRFDRAKRMAEKAGNSRQTLAVIYQNAWTAAYWHDDPDTSLKLYDEIEKRSLASDRVEDVECAVNIWQTMLSLIRHGVVEHDKEFDERTNRLLAHLEAVANDTQRPNNAANAKGMLLLMRISLDHEDDGLLTQYINQFTTLFEDARRLGGFKFHRFRELFEILGYVIGELPAYDVAFEIVLSIVEQRSSETAAGDQLLKRGIQKTEAGHSYDAIRYLGRAMARFTKYEAQLRLEACVAGLAHAYSKAGLYWAAYCAYVSLLSMLMGRFEKNRDVKTGIYRVCAELTLNCLRTGNVTGFLFFFHLEKIFETYIEKEASSEGDAKSKNGLADRDGCLAILLLEATDEQKDTLAYLPTLFEGLGLTTCAMIVYLMHQGQAGLREEGFLPEGVSDEDVWEMISQMARQPVRSEMAGFLELRDSATVTMKSYCMGVQWEIGATNSTTIVRVAQSFVGFIESALSTSLNADIMPTTSTIRLRFVDAKERSCANGKMISFQEDENNDFFEVLVDPGKFEGSSEYMTVMRDAFVELFAHLVGTYMTTRDPEAYLERVVGSEEGFQRALIFNDMVTTATNVFSADSEETLKPHIQSCEPIAKTATAGFKAKFKLVSKSAAPVPPTEKVSNKTEFGEGDIPTELLQPKNIAHRQRRVVSPINTRKWDRAKWNGCGFMFGPGLPPVFGLIFTNERAALSIFEEWHNKFGDEDVNNDIRISIVGQLSHRDPHGYAVTIGGNFENANMREMETVIMISRINFMDHPNPQNLAVFLAAYEEFGGYQLAPVVAKSDPSEGKLMPELGLAKRHLTVRSAWELNEHDPDFMVLKPDHDPIIPKDVQNPPVQKALERVRARRSTSVDHYSGLNRAERRKAKSKSKRSSKQRR</sequence>
<feature type="compositionally biased region" description="Basic residues" evidence="1">
    <location>
        <begin position="1125"/>
        <end position="1141"/>
    </location>
</feature>
<dbReference type="OrthoDB" id="7437075at2"/>
<dbReference type="AlphaFoldDB" id="A0A2N3KIW5"/>
<evidence type="ECO:0000256" key="1">
    <source>
        <dbReference type="SAM" id="MobiDB-lite"/>
    </source>
</evidence>
<reference evidence="2 3" key="1">
    <citation type="submission" date="2017-09" db="EMBL/GenBank/DDBJ databases">
        <title>Biodiversity and function of Thalassospira species in the particle-attached aromatic-hydrocarbon-degrading consortia from the surface seawater of the South China Sea.</title>
        <authorList>
            <person name="Dong C."/>
            <person name="Liu R."/>
            <person name="Shao Z."/>
        </authorList>
    </citation>
    <scope>NUCLEOTIDE SEQUENCE [LARGE SCALE GENOMIC DNA]</scope>
    <source>
        <strain evidence="2 3">CSC1P2</strain>
    </source>
</reference>
<evidence type="ECO:0000313" key="2">
    <source>
        <dbReference type="EMBL" id="PKR50470.1"/>
    </source>
</evidence>
<accession>A0A2N3KIW5</accession>
<dbReference type="RefSeq" id="WP_114281411.1">
    <property type="nucleotide sequence ID" value="NZ_NWTK01000017.1"/>
</dbReference>
<feature type="region of interest" description="Disordered" evidence="1">
    <location>
        <begin position="1105"/>
        <end position="1141"/>
    </location>
</feature>
<proteinExistence type="predicted"/>
<organism evidence="2 3">
    <name type="scientific">Thalassospira marina</name>
    <dbReference type="NCBI Taxonomy" id="2048283"/>
    <lineage>
        <taxon>Bacteria</taxon>
        <taxon>Pseudomonadati</taxon>
        <taxon>Pseudomonadota</taxon>
        <taxon>Alphaproteobacteria</taxon>
        <taxon>Rhodospirillales</taxon>
        <taxon>Thalassospiraceae</taxon>
        <taxon>Thalassospira</taxon>
    </lineage>
</organism>
<dbReference type="Proteomes" id="UP000233597">
    <property type="component" value="Unassembled WGS sequence"/>
</dbReference>
<name>A0A2N3KIW5_9PROT</name>
<protein>
    <submittedName>
        <fullName evidence="2">Uncharacterized protein</fullName>
    </submittedName>
</protein>
<evidence type="ECO:0000313" key="3">
    <source>
        <dbReference type="Proteomes" id="UP000233597"/>
    </source>
</evidence>
<gene>
    <name evidence="2" type="ORF">COO20_21600</name>
</gene>